<dbReference type="InterPro" id="IPR036770">
    <property type="entry name" value="Ankyrin_rpt-contain_sf"/>
</dbReference>
<dbReference type="PROSITE" id="PS50003">
    <property type="entry name" value="PH_DOMAIN"/>
    <property type="match status" value="1"/>
</dbReference>
<evidence type="ECO:0000256" key="2">
    <source>
        <dbReference type="ARBA" id="ARBA00023043"/>
    </source>
</evidence>
<evidence type="ECO:0000259" key="5">
    <source>
        <dbReference type="PROSITE" id="PS50003"/>
    </source>
</evidence>
<dbReference type="InterPro" id="IPR011993">
    <property type="entry name" value="PH-like_dom_sf"/>
</dbReference>
<dbReference type="eggNOG" id="KOG2209">
    <property type="taxonomic scope" value="Eukaryota"/>
</dbReference>
<evidence type="ECO:0000313" key="6">
    <source>
        <dbReference type="EnsemblMetazoa" id="SMAR013279-PA"/>
    </source>
</evidence>
<feature type="region of interest" description="Disordered" evidence="4">
    <location>
        <begin position="440"/>
        <end position="481"/>
    </location>
</feature>
<dbReference type="SMART" id="SM00248">
    <property type="entry name" value="ANK"/>
    <property type="match status" value="4"/>
</dbReference>
<dbReference type="AlphaFoldDB" id="T1JHE8"/>
<dbReference type="STRING" id="126957.T1JHE8"/>
<keyword evidence="7" id="KW-1185">Reference proteome</keyword>
<dbReference type="PANTHER" id="PTHR24173">
    <property type="entry name" value="ANKYRIN REPEAT CONTAINING"/>
    <property type="match status" value="1"/>
</dbReference>
<protein>
    <recommendedName>
        <fullName evidence="5">PH domain-containing protein</fullName>
    </recommendedName>
</protein>
<dbReference type="Pfam" id="PF12796">
    <property type="entry name" value="Ank_2"/>
    <property type="match status" value="1"/>
</dbReference>
<dbReference type="PROSITE" id="PS50088">
    <property type="entry name" value="ANK_REPEAT"/>
    <property type="match status" value="2"/>
</dbReference>
<reference evidence="6" key="2">
    <citation type="submission" date="2015-02" db="UniProtKB">
        <authorList>
            <consortium name="EnsemblMetazoa"/>
        </authorList>
    </citation>
    <scope>IDENTIFICATION</scope>
</reference>
<name>T1JHE8_STRMM</name>
<keyword evidence="2 3" id="KW-0040">ANK repeat</keyword>
<accession>T1JHE8</accession>
<feature type="repeat" description="ANK" evidence="3">
    <location>
        <begin position="151"/>
        <end position="183"/>
    </location>
</feature>
<dbReference type="PhylomeDB" id="T1JHE8"/>
<keyword evidence="1" id="KW-0677">Repeat</keyword>
<evidence type="ECO:0000313" key="7">
    <source>
        <dbReference type="Proteomes" id="UP000014500"/>
    </source>
</evidence>
<dbReference type="EMBL" id="JH432008">
    <property type="status" value="NOT_ANNOTATED_CDS"/>
    <property type="molecule type" value="Genomic_DNA"/>
</dbReference>
<feature type="compositionally biased region" description="Acidic residues" evidence="4">
    <location>
        <begin position="461"/>
        <end position="481"/>
    </location>
</feature>
<evidence type="ECO:0000256" key="3">
    <source>
        <dbReference type="PROSITE-ProRule" id="PRU00023"/>
    </source>
</evidence>
<dbReference type="PANTHER" id="PTHR24173:SF74">
    <property type="entry name" value="ANKYRIN REPEAT DOMAIN-CONTAINING PROTEIN 16"/>
    <property type="match status" value="1"/>
</dbReference>
<dbReference type="SUPFAM" id="SSF50729">
    <property type="entry name" value="PH domain-like"/>
    <property type="match status" value="1"/>
</dbReference>
<dbReference type="InterPro" id="IPR002110">
    <property type="entry name" value="Ankyrin_rpt"/>
</dbReference>
<evidence type="ECO:0000256" key="4">
    <source>
        <dbReference type="SAM" id="MobiDB-lite"/>
    </source>
</evidence>
<sequence length="481" mass="54578">MNFSTIADEFEELLLQSARNGDDAMVRELLQAKKEKRLIWMLIAKAGANVNVVNEAGDTPLHKAAFTGREALVIMLLKYKADVSTINGEGLTPRQAALVKEVRDLIEGAEKTEIKQKEEQFLHATREGNFDLVNSLLKDPHPPNINCYDANGNTALHCCAYRDQKEIAVVLLQNGINSTLRNNQGQTALQLATTIKMRQLLDVQPIKKLVRHVARFEGPLMKRSRFLGWQNVWAVLERGVLTYFKTRADACSGVKRKGYKHLDDATAFALTLEPNVIVIHFNDNTMHRLSLPQSHDEFGVGLQKWLNALREHIDYSTYYMNQGLDVASSDEEEEHDVLPLGSMQDALKTAQAHEQLLKNEITALSLAIPEDNSKSIHKRLRVITEAAQAMMTSLNHCMTIFTQQEEVRLLQLKNEQEKCRVLQHSLHVLAKEHHELEQSMATSPFHTPKSRSARSPRFYDTSDDEFYDAFDEPEDEAEEVK</sequence>
<dbReference type="SUPFAM" id="SSF48403">
    <property type="entry name" value="Ankyrin repeat"/>
    <property type="match status" value="1"/>
</dbReference>
<dbReference type="EnsemblMetazoa" id="SMAR013279-RA">
    <property type="protein sequence ID" value="SMAR013279-PA"/>
    <property type="gene ID" value="SMAR013279"/>
</dbReference>
<dbReference type="Pfam" id="PF13637">
    <property type="entry name" value="Ank_4"/>
    <property type="match status" value="1"/>
</dbReference>
<dbReference type="InterPro" id="IPR001849">
    <property type="entry name" value="PH_domain"/>
</dbReference>
<dbReference type="SMART" id="SM00233">
    <property type="entry name" value="PH"/>
    <property type="match status" value="1"/>
</dbReference>
<evidence type="ECO:0000256" key="1">
    <source>
        <dbReference type="ARBA" id="ARBA00022737"/>
    </source>
</evidence>
<feature type="domain" description="PH" evidence="5">
    <location>
        <begin position="213"/>
        <end position="314"/>
    </location>
</feature>
<organism evidence="6 7">
    <name type="scientific">Strigamia maritima</name>
    <name type="common">European centipede</name>
    <name type="synonym">Geophilus maritimus</name>
    <dbReference type="NCBI Taxonomy" id="126957"/>
    <lineage>
        <taxon>Eukaryota</taxon>
        <taxon>Metazoa</taxon>
        <taxon>Ecdysozoa</taxon>
        <taxon>Arthropoda</taxon>
        <taxon>Myriapoda</taxon>
        <taxon>Chilopoda</taxon>
        <taxon>Pleurostigmophora</taxon>
        <taxon>Geophilomorpha</taxon>
        <taxon>Linotaeniidae</taxon>
        <taxon>Strigamia</taxon>
    </lineage>
</organism>
<dbReference type="OMA" id="KWINAIT"/>
<dbReference type="HOGENOM" id="CLU_026742_0_0_1"/>
<feature type="repeat" description="ANK" evidence="3">
    <location>
        <begin position="56"/>
        <end position="88"/>
    </location>
</feature>
<dbReference type="Gene3D" id="1.25.40.20">
    <property type="entry name" value="Ankyrin repeat-containing domain"/>
    <property type="match status" value="2"/>
</dbReference>
<reference evidence="7" key="1">
    <citation type="submission" date="2011-05" db="EMBL/GenBank/DDBJ databases">
        <authorList>
            <person name="Richards S.R."/>
            <person name="Qu J."/>
            <person name="Jiang H."/>
            <person name="Jhangiani S.N."/>
            <person name="Agravi P."/>
            <person name="Goodspeed R."/>
            <person name="Gross S."/>
            <person name="Mandapat C."/>
            <person name="Jackson L."/>
            <person name="Mathew T."/>
            <person name="Pu L."/>
            <person name="Thornton R."/>
            <person name="Saada N."/>
            <person name="Wilczek-Boney K.B."/>
            <person name="Lee S."/>
            <person name="Kovar C."/>
            <person name="Wu Y."/>
            <person name="Scherer S.E."/>
            <person name="Worley K.C."/>
            <person name="Muzny D.M."/>
            <person name="Gibbs R."/>
        </authorList>
    </citation>
    <scope>NUCLEOTIDE SEQUENCE</scope>
    <source>
        <strain evidence="7">Brora</strain>
    </source>
</reference>
<dbReference type="PROSITE" id="PS50297">
    <property type="entry name" value="ANK_REP_REGION"/>
    <property type="match status" value="2"/>
</dbReference>
<dbReference type="Proteomes" id="UP000014500">
    <property type="component" value="Unassembled WGS sequence"/>
</dbReference>
<proteinExistence type="predicted"/>
<dbReference type="Gene3D" id="2.30.29.30">
    <property type="entry name" value="Pleckstrin-homology domain (PH domain)/Phosphotyrosine-binding domain (PTB)"/>
    <property type="match status" value="1"/>
</dbReference>